<sequence length="133" mass="14496">MGYKRTRVRIRPLMVRSFRQRSVSQPRCDRRKTRDHYAVLYARAGAIHDAFSGQFADFTKDGEDNKALFAKTGKLPMPLLAIGGNHSFGTLMSSDLADVASAAKGAVITNARALCPISPELLEVRCGSKAVLG</sequence>
<evidence type="ECO:0000313" key="2">
    <source>
        <dbReference type="Proteomes" id="UP000030377"/>
    </source>
</evidence>
<comment type="caution">
    <text evidence="1">The sequence shown here is derived from an EMBL/GenBank/DDBJ whole genome shotgun (WGS) entry which is preliminary data.</text>
</comment>
<name>A0A0A3XNG2_BRAJP</name>
<gene>
    <name evidence="1" type="ORF">MA20_30830</name>
</gene>
<protein>
    <submittedName>
        <fullName evidence="1">Uncharacterized protein</fullName>
    </submittedName>
</protein>
<proteinExistence type="predicted"/>
<reference evidence="1 2" key="1">
    <citation type="submission" date="2014-09" db="EMBL/GenBank/DDBJ databases">
        <title>Draft genome of Bradyrhizobium japonicum Is-34.</title>
        <authorList>
            <person name="Tsurumaru H."/>
            <person name="Yamakawa T."/>
            <person name="Hashimoto S."/>
            <person name="Okizaki K."/>
            <person name="Kanesaki Y."/>
            <person name="Yoshikawa H."/>
            <person name="Yajima S."/>
        </authorList>
    </citation>
    <scope>NUCLEOTIDE SEQUENCE [LARGE SCALE GENOMIC DNA]</scope>
    <source>
        <strain evidence="1 2">Is-34</strain>
    </source>
</reference>
<organism evidence="1 2">
    <name type="scientific">Bradyrhizobium japonicum</name>
    <dbReference type="NCBI Taxonomy" id="375"/>
    <lineage>
        <taxon>Bacteria</taxon>
        <taxon>Pseudomonadati</taxon>
        <taxon>Pseudomonadota</taxon>
        <taxon>Alphaproteobacteria</taxon>
        <taxon>Hyphomicrobiales</taxon>
        <taxon>Nitrobacteraceae</taxon>
        <taxon>Bradyrhizobium</taxon>
    </lineage>
</organism>
<evidence type="ECO:0000313" key="1">
    <source>
        <dbReference type="EMBL" id="KGT75925.1"/>
    </source>
</evidence>
<dbReference type="EMBL" id="JRPN01000022">
    <property type="protein sequence ID" value="KGT75925.1"/>
    <property type="molecule type" value="Genomic_DNA"/>
</dbReference>
<dbReference type="STRING" id="375.BKD09_RS32375"/>
<dbReference type="RefSeq" id="WP_152621349.1">
    <property type="nucleotide sequence ID" value="NZ_JANUDC010000001.1"/>
</dbReference>
<dbReference type="Proteomes" id="UP000030377">
    <property type="component" value="Unassembled WGS sequence"/>
</dbReference>
<dbReference type="AlphaFoldDB" id="A0A0A3XNG2"/>
<accession>A0A0A3XNG2</accession>